<dbReference type="EMBL" id="PJKA01000013">
    <property type="protein sequence ID" value="PNC17197.1"/>
    <property type="molecule type" value="Genomic_DNA"/>
</dbReference>
<dbReference type="Gene3D" id="2.60.120.200">
    <property type="match status" value="1"/>
</dbReference>
<evidence type="ECO:0000259" key="2">
    <source>
        <dbReference type="Pfam" id="PF07589"/>
    </source>
</evidence>
<evidence type="ECO:0000313" key="4">
    <source>
        <dbReference type="Proteomes" id="UP000236000"/>
    </source>
</evidence>
<feature type="chain" id="PRO_5014763612" description="Ice-binding protein C-terminal domain-containing protein" evidence="1">
    <location>
        <begin position="28"/>
        <end position="266"/>
    </location>
</feature>
<protein>
    <recommendedName>
        <fullName evidence="2">Ice-binding protein C-terminal domain-containing protein</fullName>
    </recommendedName>
</protein>
<sequence>MLNPHGHLIFKGAAVAAALCLVSGAEAASLLYGLDFNQLGSNQSLVNLGSGSTAISKTTGYMNWSNAIMPMPDGGYSHCPNGGTFNITSSDGIDGLNFSTGFSVGIHMYYSSSNADWKDAFSMTIAGTTIRVEMTAANRWVIYNGAGIGIADGTELFAANDNEWNYLGLTFKGNEMQVYHDGELVKTVTTSLSDDSKVTSIKGSGEHNTAANGLFVDNLAVYDGVLNGDDFAYLNTHDMPLSIPEPATATLGLMGLAALLVRRKRA</sequence>
<dbReference type="RefSeq" id="WP_102715515.1">
    <property type="nucleotide sequence ID" value="NZ_PJKA01000013.1"/>
</dbReference>
<feature type="domain" description="Ice-binding protein C-terminal" evidence="2">
    <location>
        <begin position="242"/>
        <end position="264"/>
    </location>
</feature>
<proteinExistence type="predicted"/>
<dbReference type="SUPFAM" id="SSF49899">
    <property type="entry name" value="Concanavalin A-like lectins/glucanases"/>
    <property type="match status" value="1"/>
</dbReference>
<dbReference type="InterPro" id="IPR013320">
    <property type="entry name" value="ConA-like_dom_sf"/>
</dbReference>
<dbReference type="OrthoDB" id="199260at2"/>
<keyword evidence="1" id="KW-0732">Signal</keyword>
<dbReference type="Proteomes" id="UP000236000">
    <property type="component" value="Unassembled WGS sequence"/>
</dbReference>
<feature type="signal peptide" evidence="1">
    <location>
        <begin position="1"/>
        <end position="27"/>
    </location>
</feature>
<reference evidence="3 4" key="1">
    <citation type="journal article" date="2017" name="BMC Genomics">
        <title>Genome sequencing of 39 Akkermansia muciniphila isolates reveals its population structure, genomic and functional diverisity, and global distribution in mammalian gut microbiotas.</title>
        <authorList>
            <person name="Guo X."/>
            <person name="Li S."/>
            <person name="Zhang J."/>
            <person name="Wu F."/>
            <person name="Li X."/>
            <person name="Wu D."/>
            <person name="Zhang M."/>
            <person name="Ou Z."/>
            <person name="Jie Z."/>
            <person name="Yan Q."/>
            <person name="Li P."/>
            <person name="Yi J."/>
            <person name="Peng Y."/>
        </authorList>
    </citation>
    <scope>NUCLEOTIDE SEQUENCE [LARGE SCALE GENOMIC DNA]</scope>
    <source>
        <strain evidence="3 4">GP24</strain>
    </source>
</reference>
<accession>A0A2N8HBG5</accession>
<evidence type="ECO:0000313" key="3">
    <source>
        <dbReference type="EMBL" id="PNC17197.1"/>
    </source>
</evidence>
<dbReference type="Pfam" id="PF07589">
    <property type="entry name" value="PEP-CTERM"/>
    <property type="match status" value="1"/>
</dbReference>
<dbReference type="InterPro" id="IPR013424">
    <property type="entry name" value="Ice-binding_C"/>
</dbReference>
<gene>
    <name evidence="3" type="ORF">CXU22_11290</name>
</gene>
<dbReference type="Pfam" id="PF13385">
    <property type="entry name" value="Laminin_G_3"/>
    <property type="match status" value="1"/>
</dbReference>
<comment type="caution">
    <text evidence="3">The sequence shown here is derived from an EMBL/GenBank/DDBJ whole genome shotgun (WGS) entry which is preliminary data.</text>
</comment>
<dbReference type="AlphaFoldDB" id="A0A2N8HBG5"/>
<name>A0A2N8HBG5_9BACT</name>
<organism evidence="3 4">
    <name type="scientific">Akkermansia muciniphila</name>
    <dbReference type="NCBI Taxonomy" id="239935"/>
    <lineage>
        <taxon>Bacteria</taxon>
        <taxon>Pseudomonadati</taxon>
        <taxon>Verrucomicrobiota</taxon>
        <taxon>Verrucomicrobiia</taxon>
        <taxon>Verrucomicrobiales</taxon>
        <taxon>Akkermansiaceae</taxon>
        <taxon>Akkermansia</taxon>
    </lineage>
</organism>
<evidence type="ECO:0000256" key="1">
    <source>
        <dbReference type="SAM" id="SignalP"/>
    </source>
</evidence>